<dbReference type="Pfam" id="PF14332">
    <property type="entry name" value="DUF4388"/>
    <property type="match status" value="1"/>
</dbReference>
<evidence type="ECO:0000256" key="3">
    <source>
        <dbReference type="PROSITE-ProRule" id="PRU00339"/>
    </source>
</evidence>
<dbReference type="SMART" id="SM00028">
    <property type="entry name" value="TPR"/>
    <property type="match status" value="8"/>
</dbReference>
<dbReference type="Pfam" id="PF14559">
    <property type="entry name" value="TPR_19"/>
    <property type="match status" value="1"/>
</dbReference>
<feature type="repeat" description="TPR" evidence="3">
    <location>
        <begin position="484"/>
        <end position="517"/>
    </location>
</feature>
<feature type="domain" description="PatA-like N-terminal" evidence="4">
    <location>
        <begin position="8"/>
        <end position="160"/>
    </location>
</feature>
<feature type="repeat" description="TPR" evidence="3">
    <location>
        <begin position="416"/>
        <end position="449"/>
    </location>
</feature>
<dbReference type="AlphaFoldDB" id="A0A660SB23"/>
<dbReference type="EMBL" id="QNBC01000007">
    <property type="protein sequence ID" value="RKX67887.1"/>
    <property type="molecule type" value="Genomic_DNA"/>
</dbReference>
<dbReference type="Proteomes" id="UP000282321">
    <property type="component" value="Unassembled WGS sequence"/>
</dbReference>
<proteinExistence type="predicted"/>
<dbReference type="SUPFAM" id="SSF48452">
    <property type="entry name" value="TPR-like"/>
    <property type="match status" value="1"/>
</dbReference>
<dbReference type="InterPro" id="IPR025497">
    <property type="entry name" value="PatA-like_N"/>
</dbReference>
<feature type="repeat" description="TPR" evidence="3">
    <location>
        <begin position="280"/>
        <end position="313"/>
    </location>
</feature>
<feature type="repeat" description="TPR" evidence="3">
    <location>
        <begin position="450"/>
        <end position="483"/>
    </location>
</feature>
<feature type="repeat" description="TPR" evidence="3">
    <location>
        <begin position="246"/>
        <end position="279"/>
    </location>
</feature>
<dbReference type="Pfam" id="PF00515">
    <property type="entry name" value="TPR_1"/>
    <property type="match status" value="1"/>
</dbReference>
<dbReference type="PROSITE" id="PS50005">
    <property type="entry name" value="TPR"/>
    <property type="match status" value="5"/>
</dbReference>
<dbReference type="Pfam" id="PF07719">
    <property type="entry name" value="TPR_2"/>
    <property type="match status" value="1"/>
</dbReference>
<gene>
    <name evidence="5" type="ORF">DRP44_01075</name>
</gene>
<dbReference type="SUPFAM" id="SSF160246">
    <property type="entry name" value="EspE N-terminal domain-like"/>
    <property type="match status" value="1"/>
</dbReference>
<keyword evidence="1" id="KW-0677">Repeat</keyword>
<evidence type="ECO:0000313" key="5">
    <source>
        <dbReference type="EMBL" id="RKX67887.1"/>
    </source>
</evidence>
<comment type="caution">
    <text evidence="5">The sequence shown here is derived from an EMBL/GenBank/DDBJ whole genome shotgun (WGS) entry which is preliminary data.</text>
</comment>
<evidence type="ECO:0000259" key="4">
    <source>
        <dbReference type="Pfam" id="PF14332"/>
    </source>
</evidence>
<evidence type="ECO:0000256" key="2">
    <source>
        <dbReference type="ARBA" id="ARBA00022803"/>
    </source>
</evidence>
<dbReference type="InterPro" id="IPR011990">
    <property type="entry name" value="TPR-like_helical_dom_sf"/>
</dbReference>
<name>A0A660SB23_UNCT6</name>
<dbReference type="InterPro" id="IPR013105">
    <property type="entry name" value="TPR_2"/>
</dbReference>
<sequence>MAMKGTSDEASLPDIIQLVAQGKRTGVLSVTNRKDFGDIYFRDGNIIYSNIVNSKFKICDILVKAKEISKEDADRVIEMQKANNYEKRIGEILIEEGLISEETLRKYIKKQLEESLFTIFNWNNIYFNFEPNIEPPSDLEIVSMRPEDVLLKIATRIDEWDLLKDKIPGEDTILTPRKNFDISVLEGREREIFKLANGERSLKEIYQIAPYTKFEVSKIIYILLNKKALLELGKKNARNNETMLKVEEHKNLGIAFLKTDMYEEAIREFKTIIAQDKQNAEVYFYIGLAYHKKGQLKEAGNYYQKSLNINPKNTALINNFAVLLETLGQYNRIEELYKKALSFDVNNKLLIANLGVFYFKTGKYEDASELLSEAAAEDQKLIFPLAYLAEYSLMENKIDSAISFLEEILERNKKIPDVYYFIGKLYLRKGDTPKAEENFLNTIEIDSNYTNAHIELANIYYKRGKFTEAKEHLSMIIQLNGEEFDSLFKLGNIYFKERDFENALKNWEKALIFDPNNTTLRKNIRLLKEQLKAK</sequence>
<dbReference type="PANTHER" id="PTHR12558:SF13">
    <property type="entry name" value="CELL DIVISION CYCLE PROTEIN 27 HOMOLOG"/>
    <property type="match status" value="1"/>
</dbReference>
<reference evidence="5 6" key="1">
    <citation type="submission" date="2018-06" db="EMBL/GenBank/DDBJ databases">
        <title>Extensive metabolic versatility and redundancy in microbially diverse, dynamic hydrothermal sediments.</title>
        <authorList>
            <person name="Dombrowski N."/>
            <person name="Teske A."/>
            <person name="Baker B.J."/>
        </authorList>
    </citation>
    <scope>NUCLEOTIDE SEQUENCE [LARGE SCALE GENOMIC DNA]</scope>
    <source>
        <strain evidence="5">B35_G9</strain>
    </source>
</reference>
<organism evidence="5 6">
    <name type="scientific">candidate division TA06 bacterium</name>
    <dbReference type="NCBI Taxonomy" id="2250710"/>
    <lineage>
        <taxon>Bacteria</taxon>
        <taxon>Bacteria division TA06</taxon>
    </lineage>
</organism>
<dbReference type="InterPro" id="IPR019734">
    <property type="entry name" value="TPR_rpt"/>
</dbReference>
<dbReference type="Pfam" id="PF13181">
    <property type="entry name" value="TPR_8"/>
    <property type="match status" value="1"/>
</dbReference>
<dbReference type="PANTHER" id="PTHR12558">
    <property type="entry name" value="CELL DIVISION CYCLE 16,23,27"/>
    <property type="match status" value="1"/>
</dbReference>
<evidence type="ECO:0000256" key="1">
    <source>
        <dbReference type="ARBA" id="ARBA00022737"/>
    </source>
</evidence>
<dbReference type="Gene3D" id="1.25.40.10">
    <property type="entry name" value="Tetratricopeptide repeat domain"/>
    <property type="match status" value="2"/>
</dbReference>
<dbReference type="InterPro" id="IPR037257">
    <property type="entry name" value="T2SS_E_N_sf"/>
</dbReference>
<evidence type="ECO:0000313" key="6">
    <source>
        <dbReference type="Proteomes" id="UP000282321"/>
    </source>
</evidence>
<protein>
    <recommendedName>
        <fullName evidence="4">PatA-like N-terminal domain-containing protein</fullName>
    </recommendedName>
</protein>
<dbReference type="PROSITE" id="PS50293">
    <property type="entry name" value="TPR_REGION"/>
    <property type="match status" value="2"/>
</dbReference>
<accession>A0A660SB23</accession>
<keyword evidence="2 3" id="KW-0802">TPR repeat</keyword>